<dbReference type="EMBL" id="KZ293434">
    <property type="protein sequence ID" value="PBK68019.1"/>
    <property type="molecule type" value="Genomic_DNA"/>
</dbReference>
<reference evidence="2" key="1">
    <citation type="journal article" date="2017" name="Nat. Ecol. Evol.">
        <title>Genome expansion and lineage-specific genetic innovations in the forest pathogenic fungi Armillaria.</title>
        <authorList>
            <person name="Sipos G."/>
            <person name="Prasanna A.N."/>
            <person name="Walter M.C."/>
            <person name="O'Connor E."/>
            <person name="Balint B."/>
            <person name="Krizsan K."/>
            <person name="Kiss B."/>
            <person name="Hess J."/>
            <person name="Varga T."/>
            <person name="Slot J."/>
            <person name="Riley R."/>
            <person name="Boka B."/>
            <person name="Rigling D."/>
            <person name="Barry K."/>
            <person name="Lee J."/>
            <person name="Mihaltcheva S."/>
            <person name="LaButti K."/>
            <person name="Lipzen A."/>
            <person name="Waldron R."/>
            <person name="Moloney N.M."/>
            <person name="Sperisen C."/>
            <person name="Kredics L."/>
            <person name="Vagvoelgyi C."/>
            <person name="Patrignani A."/>
            <person name="Fitzpatrick D."/>
            <person name="Nagy I."/>
            <person name="Doyle S."/>
            <person name="Anderson J.B."/>
            <person name="Grigoriev I.V."/>
            <person name="Gueldener U."/>
            <person name="Muensterkoetter M."/>
            <person name="Nagy L.G."/>
        </authorList>
    </citation>
    <scope>NUCLEOTIDE SEQUENCE [LARGE SCALE GENOMIC DNA]</scope>
    <source>
        <strain evidence="2">28-4</strain>
    </source>
</reference>
<accession>A0A2H3BAV1</accession>
<dbReference type="AlphaFoldDB" id="A0A2H3BAV1"/>
<organism evidence="1 2">
    <name type="scientific">Armillaria solidipes</name>
    <dbReference type="NCBI Taxonomy" id="1076256"/>
    <lineage>
        <taxon>Eukaryota</taxon>
        <taxon>Fungi</taxon>
        <taxon>Dikarya</taxon>
        <taxon>Basidiomycota</taxon>
        <taxon>Agaricomycotina</taxon>
        <taxon>Agaricomycetes</taxon>
        <taxon>Agaricomycetidae</taxon>
        <taxon>Agaricales</taxon>
        <taxon>Marasmiineae</taxon>
        <taxon>Physalacriaceae</taxon>
        <taxon>Armillaria</taxon>
    </lineage>
</organism>
<protein>
    <submittedName>
        <fullName evidence="1">Uncharacterized protein</fullName>
    </submittedName>
</protein>
<evidence type="ECO:0000313" key="1">
    <source>
        <dbReference type="EMBL" id="PBK68019.1"/>
    </source>
</evidence>
<proteinExistence type="predicted"/>
<evidence type="ECO:0000313" key="2">
    <source>
        <dbReference type="Proteomes" id="UP000218334"/>
    </source>
</evidence>
<name>A0A2H3BAV1_9AGAR</name>
<gene>
    <name evidence="1" type="ORF">ARMSODRAFT_1005028</name>
</gene>
<dbReference type="Proteomes" id="UP000218334">
    <property type="component" value="Unassembled WGS sequence"/>
</dbReference>
<sequence>MGQHWQIINIDKRENLGNWGNLDEFFTAPNHSGDLISLLADPSRWAGCRIMCIGGGTKKCPPGVLTSEELAEIEKFPTTRRYGKTLYTLAAGYYKEARPWPRRSSRGTVLRNLTKRVYVRGDVVMEELGLWTGDMSNVLLANICWSDDSSCAMAVDMTRGAWAGDRLDVVPLSVVENDEEEWEDVTEDQTAGLRKKFYYPTVTPRLTTHP</sequence>
<keyword evidence="2" id="KW-1185">Reference proteome</keyword>